<accession>A0ABR3FZV8</accession>
<sequence>MSTNPQDQITENTSADVVPSSVTDAISSFLSSPDVLGRSIQVTLPNHPRPVHIQISAGISTPSSTSGTSTPSGSASVEILDDKTVLDSPGLASEKGSGYEDYEDDELPKKTQGHYIRNLRHQIFSLYRRLFGVVFIVNMALLIVACVREATIPKIGEAVVANLFGAILMRQDYVVNAFFQVFTLVPQSWPLVIRRYAARVYNLGGIHSGFAVSGTVWLILFTVKATQDVVRGGKTSIATLVVTWVILVLLVGIIAFAMPGLRAKRHDSFEYVHRFAGWSAAAIVWAQVILLINDFKEPGQSLSHAIKISAPFWLVVVFTGSLILPWLRLRQYNVRPVVLSNHAIRLHFDYGVTPGPGSFVRLADDPLFEWHSFATMADPGKTGYSVVVSRAGDWTSKHIANPPTKIYIRGVPTYGVLTICKMFRRLVLVATGSGIGPCWPHIRAAKIPIKVLWTAPNVRETFGDEMVDSVLERAPDAVIWDTRKNGKPDMVKLVHRLVRESNAEAVAIISNPALTYKVVYGMNSRGIPAFGAIWDS</sequence>
<keyword evidence="2" id="KW-0812">Transmembrane</keyword>
<keyword evidence="2" id="KW-0472">Membrane</keyword>
<dbReference type="PANTHER" id="PTHR33927:SF5">
    <property type="entry name" value="ENZYME, PUTATIVE (AFU_ORTHOLOGUE AFUA_8G01222)-RELATED"/>
    <property type="match status" value="1"/>
</dbReference>
<gene>
    <name evidence="3" type="ORF">V5O48_001144</name>
</gene>
<organism evidence="3 4">
    <name type="scientific">Marasmius crinis-equi</name>
    <dbReference type="NCBI Taxonomy" id="585013"/>
    <lineage>
        <taxon>Eukaryota</taxon>
        <taxon>Fungi</taxon>
        <taxon>Dikarya</taxon>
        <taxon>Basidiomycota</taxon>
        <taxon>Agaricomycotina</taxon>
        <taxon>Agaricomycetes</taxon>
        <taxon>Agaricomycetidae</taxon>
        <taxon>Agaricales</taxon>
        <taxon>Marasmiineae</taxon>
        <taxon>Marasmiaceae</taxon>
        <taxon>Marasmius</taxon>
    </lineage>
</organism>
<feature type="transmembrane region" description="Helical" evidence="2">
    <location>
        <begin position="126"/>
        <end position="145"/>
    </location>
</feature>
<reference evidence="3 4" key="1">
    <citation type="submission" date="2024-02" db="EMBL/GenBank/DDBJ databases">
        <title>A draft genome for the cacao thread blight pathogen Marasmius crinis-equi.</title>
        <authorList>
            <person name="Cohen S.P."/>
            <person name="Baruah I.K."/>
            <person name="Amoako-Attah I."/>
            <person name="Bukari Y."/>
            <person name="Meinhardt L.W."/>
            <person name="Bailey B.A."/>
        </authorList>
    </citation>
    <scope>NUCLEOTIDE SEQUENCE [LARGE SCALE GENOMIC DNA]</scope>
    <source>
        <strain evidence="3 4">GH-76</strain>
    </source>
</reference>
<dbReference type="InterPro" id="IPR039261">
    <property type="entry name" value="FNR_nucleotide-bd"/>
</dbReference>
<evidence type="ECO:0000313" key="4">
    <source>
        <dbReference type="Proteomes" id="UP001465976"/>
    </source>
</evidence>
<name>A0ABR3FZV8_9AGAR</name>
<feature type="transmembrane region" description="Helical" evidence="2">
    <location>
        <begin position="304"/>
        <end position="327"/>
    </location>
</feature>
<protein>
    <recommendedName>
        <fullName evidence="5">Nonribosomal peptide synthetase 12</fullName>
    </recommendedName>
</protein>
<comment type="caution">
    <text evidence="3">The sequence shown here is derived from an EMBL/GenBank/DDBJ whole genome shotgun (WGS) entry which is preliminary data.</text>
</comment>
<feature type="transmembrane region" description="Helical" evidence="2">
    <location>
        <begin position="235"/>
        <end position="259"/>
    </location>
</feature>
<keyword evidence="4" id="KW-1185">Reference proteome</keyword>
<dbReference type="EMBL" id="JBAHYK010000021">
    <property type="protein sequence ID" value="KAL0580852.1"/>
    <property type="molecule type" value="Genomic_DNA"/>
</dbReference>
<dbReference type="Proteomes" id="UP001465976">
    <property type="component" value="Unassembled WGS sequence"/>
</dbReference>
<keyword evidence="2" id="KW-1133">Transmembrane helix</keyword>
<dbReference type="SUPFAM" id="SSF52343">
    <property type="entry name" value="Ferredoxin reductase-like, C-terminal NADP-linked domain"/>
    <property type="match status" value="1"/>
</dbReference>
<proteinExistence type="predicted"/>
<feature type="region of interest" description="Disordered" evidence="1">
    <location>
        <begin position="87"/>
        <end position="106"/>
    </location>
</feature>
<feature type="transmembrane region" description="Helical" evidence="2">
    <location>
        <begin position="271"/>
        <end position="292"/>
    </location>
</feature>
<dbReference type="PANTHER" id="PTHR33927">
    <property type="entry name" value="TRANSMEMBRANE PROTEIN"/>
    <property type="match status" value="1"/>
</dbReference>
<dbReference type="InterPro" id="IPR052979">
    <property type="entry name" value="Adenylate-forming_domain"/>
</dbReference>
<feature type="transmembrane region" description="Helical" evidence="2">
    <location>
        <begin position="200"/>
        <end position="223"/>
    </location>
</feature>
<feature type="transmembrane region" description="Helical" evidence="2">
    <location>
        <begin position="173"/>
        <end position="193"/>
    </location>
</feature>
<evidence type="ECO:0008006" key="5">
    <source>
        <dbReference type="Google" id="ProtNLM"/>
    </source>
</evidence>
<evidence type="ECO:0000256" key="1">
    <source>
        <dbReference type="SAM" id="MobiDB-lite"/>
    </source>
</evidence>
<evidence type="ECO:0000256" key="2">
    <source>
        <dbReference type="SAM" id="Phobius"/>
    </source>
</evidence>
<evidence type="ECO:0000313" key="3">
    <source>
        <dbReference type="EMBL" id="KAL0580852.1"/>
    </source>
</evidence>